<accession>T1CFF9</accession>
<proteinExistence type="predicted"/>
<sequence length="80" mass="8278">VDLRHSSGRGGTANTAFLAAGNANATLVAATFWVEAVENSSGPDVLQLQYSQTVMLDFNGLHWPHVTVATLAKTGPPAGT</sequence>
<reference evidence="1" key="1">
    <citation type="submission" date="2013-08" db="EMBL/GenBank/DDBJ databases">
        <authorList>
            <person name="Mendez C."/>
            <person name="Richter M."/>
            <person name="Ferrer M."/>
            <person name="Sanchez J."/>
        </authorList>
    </citation>
    <scope>NUCLEOTIDE SEQUENCE</scope>
</reference>
<evidence type="ECO:0000313" key="1">
    <source>
        <dbReference type="EMBL" id="EQD80398.1"/>
    </source>
</evidence>
<name>T1CFF9_9ZZZZ</name>
<reference evidence="1" key="2">
    <citation type="journal article" date="2014" name="ISME J.">
        <title>Microbial stratification in low pH oxic and suboxic macroscopic growths along an acid mine drainage.</title>
        <authorList>
            <person name="Mendez-Garcia C."/>
            <person name="Mesa V."/>
            <person name="Sprenger R.R."/>
            <person name="Richter M."/>
            <person name="Diez M.S."/>
            <person name="Solano J."/>
            <person name="Bargiela R."/>
            <person name="Golyshina O.V."/>
            <person name="Manteca A."/>
            <person name="Ramos J.L."/>
            <person name="Gallego J.R."/>
            <person name="Llorente I."/>
            <person name="Martins Dos Santos V.A."/>
            <person name="Jensen O.N."/>
            <person name="Pelaez A.I."/>
            <person name="Sanchez J."/>
            <person name="Ferrer M."/>
        </authorList>
    </citation>
    <scope>NUCLEOTIDE SEQUENCE</scope>
</reference>
<protein>
    <submittedName>
        <fullName evidence="1">Uncharacterized protein</fullName>
    </submittedName>
</protein>
<comment type="caution">
    <text evidence="1">The sequence shown here is derived from an EMBL/GenBank/DDBJ whole genome shotgun (WGS) entry which is preliminary data.</text>
</comment>
<dbReference type="EMBL" id="AUZX01000707">
    <property type="protein sequence ID" value="EQD80398.1"/>
    <property type="molecule type" value="Genomic_DNA"/>
</dbReference>
<feature type="non-terminal residue" evidence="1">
    <location>
        <position position="1"/>
    </location>
</feature>
<gene>
    <name evidence="1" type="ORF">B1A_00931</name>
</gene>
<organism evidence="1">
    <name type="scientific">mine drainage metagenome</name>
    <dbReference type="NCBI Taxonomy" id="410659"/>
    <lineage>
        <taxon>unclassified sequences</taxon>
        <taxon>metagenomes</taxon>
        <taxon>ecological metagenomes</taxon>
    </lineage>
</organism>
<dbReference type="AlphaFoldDB" id="T1CFF9"/>